<keyword evidence="1" id="KW-0805">Transcription regulation</keyword>
<dbReference type="STRING" id="13706.A0A1X2H7G6"/>
<evidence type="ECO:0000256" key="1">
    <source>
        <dbReference type="RuleBase" id="RU003796"/>
    </source>
</evidence>
<dbReference type="InParanoid" id="A0A1X2H7G6"/>
<keyword evidence="5" id="KW-1185">Reference proteome</keyword>
<dbReference type="Gene3D" id="1.10.10.10">
    <property type="entry name" value="Winged helix-like DNA-binding domain superfamily/Winged helix DNA-binding domain"/>
    <property type="match status" value="1"/>
</dbReference>
<feature type="domain" description="E2F/DP family winged-helix DNA-binding" evidence="3">
    <location>
        <begin position="162"/>
        <end position="243"/>
    </location>
</feature>
<evidence type="ECO:0000256" key="2">
    <source>
        <dbReference type="SAM" id="MobiDB-lite"/>
    </source>
</evidence>
<reference evidence="4 5" key="1">
    <citation type="submission" date="2016-07" db="EMBL/GenBank/DDBJ databases">
        <title>Pervasive Adenine N6-methylation of Active Genes in Fungi.</title>
        <authorList>
            <consortium name="DOE Joint Genome Institute"/>
            <person name="Mondo S.J."/>
            <person name="Dannebaum R.O."/>
            <person name="Kuo R.C."/>
            <person name="Labutti K."/>
            <person name="Haridas S."/>
            <person name="Kuo A."/>
            <person name="Salamov A."/>
            <person name="Ahrendt S.R."/>
            <person name="Lipzen A."/>
            <person name="Sullivan W."/>
            <person name="Andreopoulos W.B."/>
            <person name="Clum A."/>
            <person name="Lindquist E."/>
            <person name="Daum C."/>
            <person name="Ramamoorthy G.K."/>
            <person name="Gryganskyi A."/>
            <person name="Culley D."/>
            <person name="Magnuson J.K."/>
            <person name="James T.Y."/>
            <person name="O'Malley M.A."/>
            <person name="Stajich J.E."/>
            <person name="Spatafora J.W."/>
            <person name="Visel A."/>
            <person name="Grigoriev I.V."/>
        </authorList>
    </citation>
    <scope>NUCLEOTIDE SEQUENCE [LARGE SCALE GENOMIC DNA]</scope>
    <source>
        <strain evidence="4 5">NRRL 2496</strain>
    </source>
</reference>
<dbReference type="GO" id="GO:0051726">
    <property type="term" value="P:regulation of cell cycle"/>
    <property type="evidence" value="ECO:0007669"/>
    <property type="project" value="InterPro"/>
</dbReference>
<dbReference type="InterPro" id="IPR038168">
    <property type="entry name" value="TF_DP_C_sf"/>
</dbReference>
<dbReference type="Proteomes" id="UP000242180">
    <property type="component" value="Unassembled WGS sequence"/>
</dbReference>
<dbReference type="GO" id="GO:0005667">
    <property type="term" value="C:transcription regulator complex"/>
    <property type="evidence" value="ECO:0007669"/>
    <property type="project" value="InterPro"/>
</dbReference>
<dbReference type="FunFam" id="1.10.10.10:FF:000360">
    <property type="entry name" value="Transcription factor Dp-1, a"/>
    <property type="match status" value="1"/>
</dbReference>
<dbReference type="InterPro" id="IPR036388">
    <property type="entry name" value="WH-like_DNA-bd_sf"/>
</dbReference>
<organism evidence="4 5">
    <name type="scientific">Syncephalastrum racemosum</name>
    <name type="common">Filamentous fungus</name>
    <dbReference type="NCBI Taxonomy" id="13706"/>
    <lineage>
        <taxon>Eukaryota</taxon>
        <taxon>Fungi</taxon>
        <taxon>Fungi incertae sedis</taxon>
        <taxon>Mucoromycota</taxon>
        <taxon>Mucoromycotina</taxon>
        <taxon>Mucoromycetes</taxon>
        <taxon>Mucorales</taxon>
        <taxon>Syncephalastraceae</taxon>
        <taxon>Syncephalastrum</taxon>
    </lineage>
</organism>
<gene>
    <name evidence="4" type="ORF">BCR43DRAFT_525708</name>
</gene>
<proteinExistence type="inferred from homology"/>
<feature type="compositionally biased region" description="Polar residues" evidence="2">
    <location>
        <begin position="128"/>
        <end position="147"/>
    </location>
</feature>
<dbReference type="GO" id="GO:0000977">
    <property type="term" value="F:RNA polymerase II transcription regulatory region sequence-specific DNA binding"/>
    <property type="evidence" value="ECO:0007669"/>
    <property type="project" value="TreeGrafter"/>
</dbReference>
<dbReference type="EMBL" id="MCGN01000007">
    <property type="protein sequence ID" value="ORY94503.1"/>
    <property type="molecule type" value="Genomic_DNA"/>
</dbReference>
<dbReference type="InterPro" id="IPR036390">
    <property type="entry name" value="WH_DNA-bd_sf"/>
</dbReference>
<evidence type="ECO:0000313" key="4">
    <source>
        <dbReference type="EMBL" id="ORY94503.1"/>
    </source>
</evidence>
<dbReference type="InterPro" id="IPR003316">
    <property type="entry name" value="E2F_WHTH_DNA-bd_dom"/>
</dbReference>
<dbReference type="PANTHER" id="PTHR12548:SF9">
    <property type="entry name" value="TRANSCRIPTION FACTOR DP"/>
    <property type="match status" value="1"/>
</dbReference>
<evidence type="ECO:0000313" key="5">
    <source>
        <dbReference type="Proteomes" id="UP000242180"/>
    </source>
</evidence>
<keyword evidence="1 4" id="KW-0238">DNA-binding</keyword>
<keyword evidence="1" id="KW-0804">Transcription</keyword>
<comment type="caution">
    <text evidence="4">The sequence shown here is derived from an EMBL/GenBank/DDBJ whole genome shotgun (WGS) entry which is preliminary data.</text>
</comment>
<comment type="subcellular location">
    <subcellularLocation>
        <location evidence="1">Nucleus</location>
    </subcellularLocation>
</comment>
<keyword evidence="1" id="KW-0539">Nucleus</keyword>
<dbReference type="OrthoDB" id="552115at2759"/>
<dbReference type="OMA" id="YNNEISC"/>
<feature type="region of interest" description="Disordered" evidence="2">
    <location>
        <begin position="127"/>
        <end position="167"/>
    </location>
</feature>
<dbReference type="Pfam" id="PF02319">
    <property type="entry name" value="WHD_E2F_TDP"/>
    <property type="match status" value="1"/>
</dbReference>
<accession>A0A1X2H7G6</accession>
<dbReference type="InterPro" id="IPR015648">
    <property type="entry name" value="Transcrpt_fac_DP"/>
</dbReference>
<dbReference type="SMART" id="SM01372">
    <property type="entry name" value="E2F_TDP"/>
    <property type="match status" value="1"/>
</dbReference>
<dbReference type="GO" id="GO:0000981">
    <property type="term" value="F:DNA-binding transcription factor activity, RNA polymerase II-specific"/>
    <property type="evidence" value="ECO:0007669"/>
    <property type="project" value="TreeGrafter"/>
</dbReference>
<dbReference type="GO" id="GO:0005634">
    <property type="term" value="C:nucleus"/>
    <property type="evidence" value="ECO:0007669"/>
    <property type="project" value="UniProtKB-SubCell"/>
</dbReference>
<name>A0A1X2H7G6_SYNRA</name>
<sequence>MESTTTSFRRPIPMLWAERPTYDSLMMMPPFYPQVETPTSSDLDHNDDCVWPLALRPIDPHHSQKVQHLPPIQDVMPPLPSPPYCSSSPSSSICGSPFTQHSESRKSSIASLLNDMDEVRKAVPTLCDRTTASPQKRGRPSTNTSGVQKKRRRQMSHDKNGRTSKGLRHFSKLVADKVEQHGLTTYNEVAEQLALHVRDGNVLGTDSNADQKNIRRRVYDALNVLMAMGIIVKNSKKQIQWVGFETSPIQDQIKVEEQRHAELTSSVDRLRQIANGKLERLLQIHALISRNQSQNMHAKPEERVEMPFFVAGCHSTFHVQTSHDAREAVIESADVDVYDDAQVLRTLGFRDYTAAQATSWLRDPSWHQELVA</sequence>
<protein>
    <submittedName>
        <fullName evidence="4">E2F/DP family winged-helix DNA-binding domain-domain-containing protein</fullName>
    </submittedName>
</protein>
<evidence type="ECO:0000259" key="3">
    <source>
        <dbReference type="SMART" id="SM01372"/>
    </source>
</evidence>
<dbReference type="AlphaFoldDB" id="A0A1X2H7G6"/>
<comment type="similarity">
    <text evidence="1">Belongs to the E2F/DP family.</text>
</comment>
<dbReference type="PANTHER" id="PTHR12548">
    <property type="entry name" value="TRANSCRIPTION FACTOR DP"/>
    <property type="match status" value="1"/>
</dbReference>
<dbReference type="Gene3D" id="1.20.140.80">
    <property type="entry name" value="Transcription factor DP"/>
    <property type="match status" value="1"/>
</dbReference>
<dbReference type="SUPFAM" id="SSF46785">
    <property type="entry name" value="Winged helix' DNA-binding domain"/>
    <property type="match status" value="1"/>
</dbReference>